<dbReference type="KEGG" id="tbe:Trebr_1642"/>
<evidence type="ECO:0000313" key="12">
    <source>
        <dbReference type="Proteomes" id="UP000006546"/>
    </source>
</evidence>
<evidence type="ECO:0000256" key="8">
    <source>
        <dbReference type="ARBA" id="ARBA00022723"/>
    </source>
</evidence>
<comment type="pathway">
    <text evidence="3">Amino-sugar metabolism; N-acetylneuraminate metabolism.</text>
</comment>
<dbReference type="SFLD" id="SFLDG01136">
    <property type="entry name" value="C1.6:_Phosphoserine_Phosphatas"/>
    <property type="match status" value="1"/>
</dbReference>
<evidence type="ECO:0000256" key="6">
    <source>
        <dbReference type="ARBA" id="ARBA00011881"/>
    </source>
</evidence>
<evidence type="ECO:0000256" key="5">
    <source>
        <dbReference type="ARBA" id="ARBA00010726"/>
    </source>
</evidence>
<keyword evidence="11" id="KW-0548">Nucleotidyltransferase</keyword>
<dbReference type="HOGENOM" id="CLU_042930_0_2_12"/>
<comment type="catalytic activity">
    <reaction evidence="1">
        <text>an N-acylneuraminate + CTP = a CMP-N-acyl-beta-neuraminate + diphosphate</text>
        <dbReference type="Rhea" id="RHEA:11344"/>
        <dbReference type="ChEBI" id="CHEBI:33019"/>
        <dbReference type="ChEBI" id="CHEBI:37563"/>
        <dbReference type="ChEBI" id="CHEBI:60073"/>
        <dbReference type="ChEBI" id="CHEBI:68671"/>
        <dbReference type="EC" id="2.7.7.43"/>
    </reaction>
</comment>
<dbReference type="CDD" id="cd02513">
    <property type="entry name" value="CMP-NeuAc_Synthase"/>
    <property type="match status" value="1"/>
</dbReference>
<gene>
    <name evidence="11" type="ordered locus">Trebr_1642</name>
</gene>
<comment type="similarity">
    <text evidence="4">Belongs to the KdsC family.</text>
</comment>
<organism evidence="11 12">
    <name type="scientific">Treponema brennaborense (strain DSM 12168 / CIP 105900 / DD5/3)</name>
    <dbReference type="NCBI Taxonomy" id="906968"/>
    <lineage>
        <taxon>Bacteria</taxon>
        <taxon>Pseudomonadati</taxon>
        <taxon>Spirochaetota</taxon>
        <taxon>Spirochaetia</taxon>
        <taxon>Spirochaetales</taxon>
        <taxon>Treponemataceae</taxon>
        <taxon>Treponema</taxon>
    </lineage>
</organism>
<dbReference type="SUPFAM" id="SSF53448">
    <property type="entry name" value="Nucleotide-diphospho-sugar transferases"/>
    <property type="match status" value="1"/>
</dbReference>
<dbReference type="Gene3D" id="3.40.50.1000">
    <property type="entry name" value="HAD superfamily/HAD-like"/>
    <property type="match status" value="1"/>
</dbReference>
<dbReference type="SUPFAM" id="SSF56784">
    <property type="entry name" value="HAD-like"/>
    <property type="match status" value="1"/>
</dbReference>
<evidence type="ECO:0000313" key="11">
    <source>
        <dbReference type="EMBL" id="AEE17065.1"/>
    </source>
</evidence>
<comment type="cofactor">
    <cofactor evidence="2">
        <name>Mg(2+)</name>
        <dbReference type="ChEBI" id="CHEBI:18420"/>
    </cofactor>
</comment>
<dbReference type="PANTHER" id="PTHR21485:SF3">
    <property type="entry name" value="N-ACYLNEURAMINATE CYTIDYLYLTRANSFERASE"/>
    <property type="match status" value="1"/>
</dbReference>
<dbReference type="EC" id="2.7.7.43" evidence="7"/>
<sequence length="384" mass="43035">MTIAFIPVRGGSKSIPLKNIKLFCGKPLVYWNVAALQATSSVNKIVVATDSLQIKESVASFGFSKVELYDRKAENACDTASTESVMLEYIEAVALSDDTTFMLVQATSPLTETLHFEGGLELYNSRKFDSILTCIRNYRFFWNDDGTSKNYEYMNRPRRQNFDGMFMENGAFYINSVANIKKFRNRLSGKIGIYEMPEYTATEIDEPDDWIVLENLMRRHVLVKQTSDYSKIKLLISDVDGVLTDGGMYYSENGDELKKFNTRDGMAFQLLREHGIKTAIITSENTKMVEYRAKKLNIDFLKQGKRNGGKLEAAQEICRNLGISLSEVAFVGDDVNDIELLEHVGFAFCPADAAETVKAVCSVCELSAKGGEGVIREIVGFLLV</sequence>
<dbReference type="InterPro" id="IPR006549">
    <property type="entry name" value="HAD-SF_hydro_IIIA"/>
</dbReference>
<evidence type="ECO:0000256" key="4">
    <source>
        <dbReference type="ARBA" id="ARBA00005893"/>
    </source>
</evidence>
<dbReference type="eggNOG" id="COG1083">
    <property type="taxonomic scope" value="Bacteria"/>
</dbReference>
<dbReference type="SFLD" id="SFLDS00003">
    <property type="entry name" value="Haloacid_Dehalogenase"/>
    <property type="match status" value="1"/>
</dbReference>
<dbReference type="AlphaFoldDB" id="F4LPR9"/>
<reference evidence="12" key="1">
    <citation type="submission" date="2011-04" db="EMBL/GenBank/DDBJ databases">
        <title>The complete genome of Treponema brennaborense DSM 12168.</title>
        <authorList>
            <person name="Lucas S."/>
            <person name="Han J."/>
            <person name="Lapidus A."/>
            <person name="Bruce D."/>
            <person name="Goodwin L."/>
            <person name="Pitluck S."/>
            <person name="Peters L."/>
            <person name="Kyrpides N."/>
            <person name="Mavromatis K."/>
            <person name="Ivanova N."/>
            <person name="Mikhailova N."/>
            <person name="Pagani I."/>
            <person name="Teshima H."/>
            <person name="Detter J.C."/>
            <person name="Tapia R."/>
            <person name="Han C."/>
            <person name="Land M."/>
            <person name="Hauser L."/>
            <person name="Markowitz V."/>
            <person name="Cheng J.-F."/>
            <person name="Hugenholtz P."/>
            <person name="Woyke T."/>
            <person name="Wu D."/>
            <person name="Gronow S."/>
            <person name="Wellnitz S."/>
            <person name="Brambilla E."/>
            <person name="Klenk H.-P."/>
            <person name="Eisen J.A."/>
        </authorList>
    </citation>
    <scope>NUCLEOTIDE SEQUENCE [LARGE SCALE GENOMIC DNA]</scope>
    <source>
        <strain evidence="12">DSM 12168 / CIP 105900 / DD5/3</strain>
    </source>
</reference>
<dbReference type="RefSeq" id="WP_013758770.1">
    <property type="nucleotide sequence ID" value="NC_015500.1"/>
</dbReference>
<dbReference type="GO" id="GO:0006054">
    <property type="term" value="P:N-acetylneuraminate metabolic process"/>
    <property type="evidence" value="ECO:0007669"/>
    <property type="project" value="UniProtKB-UniPathway"/>
</dbReference>
<dbReference type="SFLD" id="SFLDG01138">
    <property type="entry name" value="C1.6.2:_Deoxy-d-mannose-octulo"/>
    <property type="match status" value="1"/>
</dbReference>
<keyword evidence="9 11" id="KW-0378">Hydrolase</keyword>
<dbReference type="OrthoDB" id="9805604at2"/>
<name>F4LPR9_TREBD</name>
<keyword evidence="12" id="KW-1185">Reference proteome</keyword>
<evidence type="ECO:0000256" key="3">
    <source>
        <dbReference type="ARBA" id="ARBA00005141"/>
    </source>
</evidence>
<evidence type="ECO:0000256" key="1">
    <source>
        <dbReference type="ARBA" id="ARBA00001862"/>
    </source>
</evidence>
<dbReference type="InterPro" id="IPR050793">
    <property type="entry name" value="CMP-NeuNAc_synthase"/>
</dbReference>
<dbReference type="InterPro" id="IPR036412">
    <property type="entry name" value="HAD-like_sf"/>
</dbReference>
<dbReference type="Proteomes" id="UP000006546">
    <property type="component" value="Chromosome"/>
</dbReference>
<dbReference type="eggNOG" id="COG1778">
    <property type="taxonomic scope" value="Bacteria"/>
</dbReference>
<proteinExistence type="inferred from homology"/>
<evidence type="ECO:0000256" key="2">
    <source>
        <dbReference type="ARBA" id="ARBA00001946"/>
    </source>
</evidence>
<comment type="subunit">
    <text evidence="6">Homotetramer.</text>
</comment>
<comment type="similarity">
    <text evidence="5">Belongs to the CMP-NeuNAc synthase family.</text>
</comment>
<keyword evidence="11" id="KW-0808">Transferase</keyword>
<dbReference type="Pfam" id="PF00702">
    <property type="entry name" value="Hydrolase"/>
    <property type="match status" value="1"/>
</dbReference>
<dbReference type="InterPro" id="IPR010023">
    <property type="entry name" value="KdsC_fam"/>
</dbReference>
<dbReference type="UniPathway" id="UPA00628"/>
<dbReference type="Pfam" id="PF02348">
    <property type="entry name" value="CTP_transf_3"/>
    <property type="match status" value="1"/>
</dbReference>
<dbReference type="InterPro" id="IPR029044">
    <property type="entry name" value="Nucleotide-diphossugar_trans"/>
</dbReference>
<dbReference type="GO" id="GO:0008781">
    <property type="term" value="F:N-acylneuraminate cytidylyltransferase activity"/>
    <property type="evidence" value="ECO:0007669"/>
    <property type="project" value="UniProtKB-EC"/>
</dbReference>
<evidence type="ECO:0000256" key="7">
    <source>
        <dbReference type="ARBA" id="ARBA00012491"/>
    </source>
</evidence>
<dbReference type="CDD" id="cd01630">
    <property type="entry name" value="HAD_KDO-like"/>
    <property type="match status" value="1"/>
</dbReference>
<dbReference type="InterPro" id="IPR003329">
    <property type="entry name" value="Cytidylyl_trans"/>
</dbReference>
<dbReference type="InterPro" id="IPR023214">
    <property type="entry name" value="HAD_sf"/>
</dbReference>
<dbReference type="PANTHER" id="PTHR21485">
    <property type="entry name" value="HAD SUPERFAMILY MEMBERS CMAS AND KDSC"/>
    <property type="match status" value="1"/>
</dbReference>
<keyword evidence="10" id="KW-0460">Magnesium</keyword>
<dbReference type="FunFam" id="3.40.50.1000:FF:000029">
    <property type="entry name" value="3-deoxy-D-manno-octulosonate 8-phosphate phosphatase KdsC"/>
    <property type="match status" value="1"/>
</dbReference>
<keyword evidence="8" id="KW-0479">Metal-binding</keyword>
<protein>
    <recommendedName>
        <fullName evidence="7">N-acylneuraminate cytidylyltransferase</fullName>
        <ecNumber evidence="7">2.7.7.43</ecNumber>
    </recommendedName>
</protein>
<dbReference type="STRING" id="906968.Trebr_1642"/>
<dbReference type="NCBIfam" id="TIGR01662">
    <property type="entry name" value="HAD-SF-IIIA"/>
    <property type="match status" value="1"/>
</dbReference>
<evidence type="ECO:0000256" key="9">
    <source>
        <dbReference type="ARBA" id="ARBA00022801"/>
    </source>
</evidence>
<evidence type="ECO:0000256" key="10">
    <source>
        <dbReference type="ARBA" id="ARBA00022842"/>
    </source>
</evidence>
<accession>F4LPR9</accession>
<dbReference type="NCBIfam" id="TIGR01670">
    <property type="entry name" value="KdsC-phosphatas"/>
    <property type="match status" value="1"/>
</dbReference>
<dbReference type="EMBL" id="CP002696">
    <property type="protein sequence ID" value="AEE17065.1"/>
    <property type="molecule type" value="Genomic_DNA"/>
</dbReference>
<dbReference type="GO" id="GO:0016788">
    <property type="term" value="F:hydrolase activity, acting on ester bonds"/>
    <property type="evidence" value="ECO:0007669"/>
    <property type="project" value="InterPro"/>
</dbReference>
<dbReference type="Gene3D" id="3.90.550.10">
    <property type="entry name" value="Spore Coat Polysaccharide Biosynthesis Protein SpsA, Chain A"/>
    <property type="match status" value="1"/>
</dbReference>
<dbReference type="GO" id="GO:0046872">
    <property type="term" value="F:metal ion binding"/>
    <property type="evidence" value="ECO:0007669"/>
    <property type="project" value="UniProtKB-KW"/>
</dbReference>